<keyword evidence="3 4" id="KW-0175">Coiled coil</keyword>
<reference evidence="7 8" key="1">
    <citation type="submission" date="2023-08" db="EMBL/GenBank/DDBJ databases">
        <authorList>
            <person name="Palmer J.M."/>
        </authorList>
    </citation>
    <scope>NUCLEOTIDE SEQUENCE [LARGE SCALE GENOMIC DNA]</scope>
    <source>
        <strain evidence="7 8">TWF481</strain>
    </source>
</reference>
<keyword evidence="8" id="KW-1185">Reference proteome</keyword>
<dbReference type="EMBL" id="JAVHJL010000008">
    <property type="protein sequence ID" value="KAK6498609.1"/>
    <property type="molecule type" value="Genomic_DNA"/>
</dbReference>
<feature type="coiled-coil region" evidence="4">
    <location>
        <begin position="604"/>
        <end position="652"/>
    </location>
</feature>
<proteinExistence type="predicted"/>
<dbReference type="InterPro" id="IPR043936">
    <property type="entry name" value="HOOK_N"/>
</dbReference>
<accession>A0AAV9W3M8</accession>
<dbReference type="InterPro" id="IPR008636">
    <property type="entry name" value="Hook_C"/>
</dbReference>
<dbReference type="SUPFAM" id="SSF116907">
    <property type="entry name" value="Hook domain"/>
    <property type="match status" value="1"/>
</dbReference>
<dbReference type="PANTHER" id="PTHR18947:SF28">
    <property type="entry name" value="GIRDIN, ISOFORM A"/>
    <property type="match status" value="1"/>
</dbReference>
<dbReference type="GO" id="GO:0005815">
    <property type="term" value="C:microtubule organizing center"/>
    <property type="evidence" value="ECO:0007669"/>
    <property type="project" value="TreeGrafter"/>
</dbReference>
<keyword evidence="2" id="KW-0963">Cytoplasm</keyword>
<evidence type="ECO:0000259" key="5">
    <source>
        <dbReference type="Pfam" id="PF05622"/>
    </source>
</evidence>
<evidence type="ECO:0000256" key="3">
    <source>
        <dbReference type="ARBA" id="ARBA00023054"/>
    </source>
</evidence>
<dbReference type="GO" id="GO:0008017">
    <property type="term" value="F:microtubule binding"/>
    <property type="evidence" value="ECO:0007669"/>
    <property type="project" value="InterPro"/>
</dbReference>
<feature type="coiled-coil region" evidence="4">
    <location>
        <begin position="171"/>
        <end position="219"/>
    </location>
</feature>
<evidence type="ECO:0000256" key="2">
    <source>
        <dbReference type="ARBA" id="ARBA00022490"/>
    </source>
</evidence>
<dbReference type="Gene3D" id="1.10.418.10">
    <property type="entry name" value="Calponin-like domain"/>
    <property type="match status" value="1"/>
</dbReference>
<feature type="coiled-coil region" evidence="4">
    <location>
        <begin position="262"/>
        <end position="399"/>
    </location>
</feature>
<dbReference type="AlphaFoldDB" id="A0AAV9W3M8"/>
<gene>
    <name evidence="7" type="ORF">TWF481_011190</name>
</gene>
<dbReference type="Pfam" id="PF19047">
    <property type="entry name" value="HOOK_N"/>
    <property type="match status" value="1"/>
</dbReference>
<dbReference type="GO" id="GO:0030705">
    <property type="term" value="P:cytoskeleton-dependent intracellular transport"/>
    <property type="evidence" value="ECO:0007669"/>
    <property type="project" value="InterPro"/>
</dbReference>
<organism evidence="7 8">
    <name type="scientific">Arthrobotrys musiformis</name>
    <dbReference type="NCBI Taxonomy" id="47236"/>
    <lineage>
        <taxon>Eukaryota</taxon>
        <taxon>Fungi</taxon>
        <taxon>Dikarya</taxon>
        <taxon>Ascomycota</taxon>
        <taxon>Pezizomycotina</taxon>
        <taxon>Orbiliomycetes</taxon>
        <taxon>Orbiliales</taxon>
        <taxon>Orbiliaceae</taxon>
        <taxon>Arthrobotrys</taxon>
    </lineage>
</organism>
<evidence type="ECO:0000259" key="6">
    <source>
        <dbReference type="Pfam" id="PF19047"/>
    </source>
</evidence>
<dbReference type="CDD" id="cd22211">
    <property type="entry name" value="HkD_SF"/>
    <property type="match status" value="1"/>
</dbReference>
<evidence type="ECO:0000313" key="8">
    <source>
        <dbReference type="Proteomes" id="UP001370758"/>
    </source>
</evidence>
<name>A0AAV9W3M8_9PEZI</name>
<dbReference type="Proteomes" id="UP001370758">
    <property type="component" value="Unassembled WGS sequence"/>
</dbReference>
<comment type="subcellular location">
    <subcellularLocation>
        <location evidence="1">Cytoplasm</location>
    </subcellularLocation>
</comment>
<dbReference type="GO" id="GO:0031122">
    <property type="term" value="P:cytoplasmic microtubule organization"/>
    <property type="evidence" value="ECO:0007669"/>
    <property type="project" value="InterPro"/>
</dbReference>
<sequence length="721" mass="82582">MSSNSAAALLDWIKLFPIDADISRLSDLADGTVIGKLLLDIDYYAFHDDINKVTPSEQWVVRFQNLKKVHKALVHYYTSNLQRRAPTSSKYAPDLLAIAREGSQRELIKLIKLVVFVAIESERREHYITQIQQLSSTSQNEFMLVIDQMMKLNEDHSDEVDKQVLHTSETEFQMEEEISRLVTEKESLENEHKQLLDRFTKSQSLAEELRAEIQHLQDRLTDGPISSTGQSKADMVLQIQLDQLQADVHKMEDTISERDATISGNENTIKSLNRKVDDLTRASDYVEKLKDDLDTARHTVEKLRKEQNVMQHYKKKLESMPELEKRLKFLEEENTTMQRENVQMEEAIRSNTGDKKLIGTYKKQIDRYEAEHAELLKEKQRLELENASMREVVAGAEGQRSKDTEHIQTLEVKVQELENGLIGQASESIQGDLDSEMNFRGVTKTDLKLRINKLERENQQLKETGLKSADSVVLQNLLEDKEKARYRLEQDVLITNSDKLALEAELASLKTGGEIDEGSSIVIQLRKNIEERDRIIQETRKQLDDRPPLSVSTGDASISKLINEKDELQRVIADLKDTLLDSEKGNGELKATLAAIGGSREGRHGELEKRVLQLQDKLEDRREKSIKAREHIKKQNTTIKELQDELETARTSRGPGKKGADYETLLGRNNNTMKEVDLVTSAWYELTSRLQSNTVTLGRRKEVPVSWLGKQRHAVANFPKR</sequence>
<feature type="domain" description="HOOK N-terminal" evidence="6">
    <location>
        <begin position="7"/>
        <end position="146"/>
    </location>
</feature>
<protein>
    <recommendedName>
        <fullName evidence="9">HOOK N-terminal domain-containing protein</fullName>
    </recommendedName>
</protein>
<dbReference type="PANTHER" id="PTHR18947">
    <property type="entry name" value="HOOK PROTEINS"/>
    <property type="match status" value="1"/>
</dbReference>
<evidence type="ECO:0000313" key="7">
    <source>
        <dbReference type="EMBL" id="KAK6498609.1"/>
    </source>
</evidence>
<comment type="caution">
    <text evidence="7">The sequence shown here is derived from an EMBL/GenBank/DDBJ whole genome shotgun (WGS) entry which is preliminary data.</text>
</comment>
<dbReference type="GO" id="GO:0051959">
    <property type="term" value="F:dynein light intermediate chain binding"/>
    <property type="evidence" value="ECO:0007669"/>
    <property type="project" value="TreeGrafter"/>
</dbReference>
<dbReference type="InterPro" id="IPR036872">
    <property type="entry name" value="CH_dom_sf"/>
</dbReference>
<dbReference type="GO" id="GO:0005737">
    <property type="term" value="C:cytoplasm"/>
    <property type="evidence" value="ECO:0007669"/>
    <property type="project" value="UniProtKB-SubCell"/>
</dbReference>
<dbReference type="Pfam" id="PF05622">
    <property type="entry name" value="HOOK"/>
    <property type="match status" value="1"/>
</dbReference>
<evidence type="ECO:0000256" key="4">
    <source>
        <dbReference type="SAM" id="Coils"/>
    </source>
</evidence>
<evidence type="ECO:0000256" key="1">
    <source>
        <dbReference type="ARBA" id="ARBA00004496"/>
    </source>
</evidence>
<feature type="domain" description="Hook C-terminal" evidence="5">
    <location>
        <begin position="174"/>
        <end position="544"/>
    </location>
</feature>
<evidence type="ECO:0008006" key="9">
    <source>
        <dbReference type="Google" id="ProtNLM"/>
    </source>
</evidence>